<dbReference type="InterPro" id="IPR003961">
    <property type="entry name" value="FN3_dom"/>
</dbReference>
<dbReference type="SUPFAM" id="SSF49265">
    <property type="entry name" value="Fibronectin type III"/>
    <property type="match status" value="2"/>
</dbReference>
<feature type="domain" description="Fibronectin type-III" evidence="1">
    <location>
        <begin position="473"/>
        <end position="547"/>
    </location>
</feature>
<sequence length="1634" mass="179928">MVKKFSIFATILLCFQLVFPLINAFAFELLTPTNLKSSQTYPGNIILSWDKVSGASAYRVYKLDAGKQELVKQVTYEFTETTIFGVQEGSSTFAVSAVRNLDETPLSNSVTVEVSYPKMQSPTSISSTILNGNDLTLSWNKATYATDYKIYQVIDGTRKLVTTTTAVNYTFQNHPEGKYVYEVTSYNSRFGESNVGLRIEVDVIYPIMTSPLVTYTVQNGNDLIFNWQRVNYASNYKVYEVIDGTKKLLTTTRLNSHIISNVTEGKHVYEVTAFSDRFGESKEPFQLDFDMVYPKMQAPGSLTYALSNLNDINLRWAKVEYADKYKLYQYVNGERKLLLTTSALNSIFVNMPEGNYKYELASYSDRFGESSSVANVEFDLTHPVIEAPKNLNITVQNGNDLVLRWDPSDYATGYKVYQIINGERKLITNKLVNAHTLLKMPEGHYTFEVIAYSDRFGESKTASTVEYDLKYPELKAPVLTGTVENESIIILDWTKQDNVTGYNIYEIVNGTKKMVATTTSLQQKLSNQTEGKHIYEVTSYNTRFGESQASNQVTLNIGSDIEVPPVKDTIPPVTISNIADSYYKEDVTVQLTATDNQSGVAKTFYSINDSTFKEGTTFTIQDEGKHKVSFYSVDNAGNIEITKTVEVKIDKTAPNTTSNATNSWFKEDFFNLSSSDNVSGVAKTFYSINGSDFVEGTSFKVKEEGVTKVSFYSIDKVGNIEEVKTVEVNIDNIKPITTSNLTNSWYKEDVNVLLSPSDHGSGIDKTFYTINGYDLVEGTSFRVSNEGVTKVSFNSIDKAGNIEDVNTVEVKIDKTAPITTSNVKNSWYKANVNVLLSPTDHGSGVDKTYYSINGSDFVEGTSFSISEEGVTKVSFYSVDKAGNIEEVNTVEVNIDKTAPITTSNLTNEDGTVLLSPSDNGSGVDKTYYSINGSDYKEGKSFRVSEKGVTKFSFYSIDKAGNIEDVNTVEVNIDKTAPITTSNVKNSWYKEDVTVLLSATDDESGVDKTYYSINGPDFVEGTSFSVSEEGVTKVSFYSVDKAGNIEEVNTVEVNIDKTAPITTSNLTNEDGTVLLSPLDNKSGVDKTYYSINGSDYKEGTSFKVSEDGVTKVSFYSVDKAGNIEDVNSVEVNIDKTAPITTSNVKNSWYKEDVTVFLSPTDSGSGVDKTYYTINGYDLVEGTSFRVNNEGVTKVSFNSIDKAGNIEDVNTVEVKIDKTAPITTSNVKNSWYKDDVTVLLSPSDNGSGVDKTYYSINGSDFVEGTSFSVSEEGVTKVSFYSIDKAGNIEEVKNVEVNIDKTAPITISNLTNEDGTVLLSPSDNESGVDKTYYSINGSDYKEGISFKLSEDGVTKVSFYSVDKAGNIEDVNTVEVNIDKTAPITTSNVKNSWYKEDVTVLLSPTDNGSGVDKTYYSINGSDYKEGTSFKVSEEGVKNVSFYSVDMAGNIEDKKTVDVKIDKNAPIVVWNLKDEYALGTYLPGYSAIDTVSGIDSEKVTVNGQEITGPIKFDKPGSYTVVLTVTDKAGWTTIVKKTISVYVQATIVVNPGIIKTNTGVFTVQVTVPKGLDMKQFDLHSATLNGVSANSGTNGLLQQAKNGQFKFDRDQFTWKPGTVEVEFRGFIDGYLVVGSTTVIVK</sequence>
<keyword evidence="3" id="KW-1185">Reference proteome</keyword>
<dbReference type="Gene3D" id="3.30.1920.20">
    <property type="match status" value="11"/>
</dbReference>
<dbReference type="Gene3D" id="2.60.40.10">
    <property type="entry name" value="Immunoglobulins"/>
    <property type="match status" value="5"/>
</dbReference>
<dbReference type="NCBIfam" id="NF047446">
    <property type="entry name" value="barrel_OmpL47"/>
    <property type="match status" value="11"/>
</dbReference>
<evidence type="ECO:0000313" key="2">
    <source>
        <dbReference type="EMBL" id="MFK9090565.1"/>
    </source>
</evidence>
<feature type="domain" description="Fibronectin type-III" evidence="1">
    <location>
        <begin position="206"/>
        <end position="281"/>
    </location>
</feature>
<dbReference type="EMBL" id="JBJHQH010000002">
    <property type="protein sequence ID" value="MFK9090565.1"/>
    <property type="molecule type" value="Genomic_DNA"/>
</dbReference>
<dbReference type="InterPro" id="IPR036116">
    <property type="entry name" value="FN3_sf"/>
</dbReference>
<proteinExistence type="predicted"/>
<organism evidence="2 3">
    <name type="scientific">Bacillus salipaludis</name>
    <dbReference type="NCBI Taxonomy" id="2547811"/>
    <lineage>
        <taxon>Bacteria</taxon>
        <taxon>Bacillati</taxon>
        <taxon>Bacillota</taxon>
        <taxon>Bacilli</taxon>
        <taxon>Bacillales</taxon>
        <taxon>Bacillaceae</taxon>
        <taxon>Bacillus</taxon>
    </lineage>
</organism>
<dbReference type="RefSeq" id="WP_406579249.1">
    <property type="nucleotide sequence ID" value="NZ_JBJHQH010000002.1"/>
</dbReference>
<reference evidence="2 3" key="1">
    <citation type="submission" date="2024-11" db="EMBL/GenBank/DDBJ databases">
        <authorList>
            <person name="Lucas J.A."/>
        </authorList>
    </citation>
    <scope>NUCLEOTIDE SEQUENCE [LARGE SCALE GENOMIC DNA]</scope>
    <source>
        <strain evidence="2 3">Z 5.4</strain>
    </source>
</reference>
<name>A0ABW8RAU8_9BACI</name>
<feature type="domain" description="Fibronectin type-III" evidence="1">
    <location>
        <begin position="119"/>
        <end position="193"/>
    </location>
</feature>
<dbReference type="InterPro" id="IPR058094">
    <property type="entry name" value="Ig-like_OmpL47-like"/>
</dbReference>
<comment type="caution">
    <text evidence="2">The sequence shown here is derived from an EMBL/GenBank/DDBJ whole genome shotgun (WGS) entry which is preliminary data.</text>
</comment>
<dbReference type="InterPro" id="IPR013783">
    <property type="entry name" value="Ig-like_fold"/>
</dbReference>
<evidence type="ECO:0000259" key="1">
    <source>
        <dbReference type="SMART" id="SM00060"/>
    </source>
</evidence>
<feature type="domain" description="Fibronectin type-III" evidence="1">
    <location>
        <begin position="296"/>
        <end position="370"/>
    </location>
</feature>
<gene>
    <name evidence="2" type="ORF">ACJEBI_03590</name>
</gene>
<dbReference type="SMART" id="SM00060">
    <property type="entry name" value="FN3"/>
    <property type="match status" value="6"/>
</dbReference>
<evidence type="ECO:0000313" key="3">
    <source>
        <dbReference type="Proteomes" id="UP001623041"/>
    </source>
</evidence>
<dbReference type="CDD" id="cd00063">
    <property type="entry name" value="FN3"/>
    <property type="match status" value="1"/>
</dbReference>
<feature type="domain" description="Fibronectin type-III" evidence="1">
    <location>
        <begin position="29"/>
        <end position="105"/>
    </location>
</feature>
<accession>A0ABW8RAU8</accession>
<feature type="domain" description="Fibronectin type-III" evidence="1">
    <location>
        <begin position="385"/>
        <end position="459"/>
    </location>
</feature>
<protein>
    <submittedName>
        <fullName evidence="2">OmpL47-type beta-barrel domain-containing protein</fullName>
    </submittedName>
</protein>
<dbReference type="Proteomes" id="UP001623041">
    <property type="component" value="Unassembled WGS sequence"/>
</dbReference>